<dbReference type="EMBL" id="KP737372">
    <property type="protein sequence ID" value="ALK82328.1"/>
    <property type="molecule type" value="mRNA"/>
</dbReference>
<sequence length="94" mass="10569">NSFIRPQGDLMGSTVAGLEDLLRMSYGCGEQNMINFAPNVFVTKYLNATNRLTPEQEERAKGYLLDGYQRQLGFQRFDGSFSAFGDNDRSGSTW</sequence>
<dbReference type="PANTHER" id="PTHR11412:SF136">
    <property type="entry name" value="CD109 ANTIGEN"/>
    <property type="match status" value="1"/>
</dbReference>
<proteinExistence type="evidence at transcript level"/>
<dbReference type="InterPro" id="IPR008930">
    <property type="entry name" value="Terpenoid_cyclase/PrenylTrfase"/>
</dbReference>
<reference evidence="4" key="1">
    <citation type="journal article" date="2015" name="Sci. Rep.">
        <title>Extensible byssus of Pinctada fucata: Ca(2+)-stabilized nanocavities and a thrombospondin-1 protein.</title>
        <authorList>
            <person name="Liu C."/>
            <person name="Li S."/>
            <person name="Huang J."/>
            <person name="Liu Y."/>
            <person name="Jia G."/>
            <person name="Xie L."/>
            <person name="Zhang R."/>
        </authorList>
    </citation>
    <scope>NUCLEOTIDE SEQUENCE</scope>
</reference>
<evidence type="ECO:0000313" key="4">
    <source>
        <dbReference type="EMBL" id="ALK82328.1"/>
    </source>
</evidence>
<dbReference type="SMART" id="SM01419">
    <property type="entry name" value="Thiol-ester_cl"/>
    <property type="match status" value="1"/>
</dbReference>
<feature type="non-terminal residue" evidence="4">
    <location>
        <position position="1"/>
    </location>
</feature>
<dbReference type="InterPro" id="IPR047565">
    <property type="entry name" value="Alpha-macroglob_thiol-ester_cl"/>
</dbReference>
<dbReference type="SUPFAM" id="SSF48239">
    <property type="entry name" value="Terpenoid cyclases/Protein prenyltransferases"/>
    <property type="match status" value="1"/>
</dbReference>
<evidence type="ECO:0000256" key="2">
    <source>
        <dbReference type="ARBA" id="ARBA00022966"/>
    </source>
</evidence>
<dbReference type="Pfam" id="PF07678">
    <property type="entry name" value="TED_complement"/>
    <property type="match status" value="1"/>
</dbReference>
<protein>
    <submittedName>
        <fullName evidence="4">Proteinase inhibitor</fullName>
    </submittedName>
</protein>
<dbReference type="AlphaFoldDB" id="A0A0P0M069"/>
<name>A0A0P0M069_PINFU</name>
<dbReference type="PANTHER" id="PTHR11412">
    <property type="entry name" value="MACROGLOBULIN / COMPLEMENT"/>
    <property type="match status" value="1"/>
</dbReference>
<dbReference type="InterPro" id="IPR011626">
    <property type="entry name" value="Alpha-macroglobulin_TED"/>
</dbReference>
<evidence type="ECO:0000256" key="1">
    <source>
        <dbReference type="ARBA" id="ARBA00022729"/>
    </source>
</evidence>
<organism evidence="4">
    <name type="scientific">Pinctada fucata</name>
    <name type="common">Akoya pearl oyster</name>
    <name type="synonym">Pinctada imbricata fucata</name>
    <dbReference type="NCBI Taxonomy" id="50426"/>
    <lineage>
        <taxon>Eukaryota</taxon>
        <taxon>Metazoa</taxon>
        <taxon>Spiralia</taxon>
        <taxon>Lophotrochozoa</taxon>
        <taxon>Mollusca</taxon>
        <taxon>Bivalvia</taxon>
        <taxon>Autobranchia</taxon>
        <taxon>Pteriomorphia</taxon>
        <taxon>Pterioida</taxon>
        <taxon>Pterioidea</taxon>
        <taxon>Pteriidae</taxon>
        <taxon>Pinctada</taxon>
    </lineage>
</organism>
<keyword evidence="2" id="KW-0882">Thioester bond</keyword>
<dbReference type="Gene3D" id="1.50.10.20">
    <property type="match status" value="1"/>
</dbReference>
<evidence type="ECO:0000259" key="3">
    <source>
        <dbReference type="Pfam" id="PF07678"/>
    </source>
</evidence>
<dbReference type="InterPro" id="IPR050473">
    <property type="entry name" value="A2M/Complement_sys"/>
</dbReference>
<keyword evidence="1" id="KW-0732">Signal</keyword>
<feature type="domain" description="Alpha-macroglobulin-like TED" evidence="3">
    <location>
        <begin position="7"/>
        <end position="94"/>
    </location>
</feature>
<dbReference type="GO" id="GO:0005615">
    <property type="term" value="C:extracellular space"/>
    <property type="evidence" value="ECO:0007669"/>
    <property type="project" value="InterPro"/>
</dbReference>
<accession>A0A0P0M069</accession>